<keyword evidence="1" id="KW-0472">Membrane</keyword>
<evidence type="ECO:0008006" key="4">
    <source>
        <dbReference type="Google" id="ProtNLM"/>
    </source>
</evidence>
<evidence type="ECO:0000313" key="2">
    <source>
        <dbReference type="EMBL" id="EMD34705.1"/>
    </source>
</evidence>
<gene>
    <name evidence="2" type="ORF">CERSUDRAFT_116893</name>
</gene>
<dbReference type="Proteomes" id="UP000016930">
    <property type="component" value="Unassembled WGS sequence"/>
</dbReference>
<name>M2QR91_CERS8</name>
<protein>
    <recommendedName>
        <fullName evidence="4">Transmembrane protein</fullName>
    </recommendedName>
</protein>
<dbReference type="HOGENOM" id="CLU_1189786_0_0_1"/>
<dbReference type="OrthoDB" id="2756573at2759"/>
<dbReference type="AlphaFoldDB" id="M2QR91"/>
<proteinExistence type="predicted"/>
<feature type="transmembrane region" description="Helical" evidence="1">
    <location>
        <begin position="38"/>
        <end position="58"/>
    </location>
</feature>
<evidence type="ECO:0000256" key="1">
    <source>
        <dbReference type="SAM" id="Phobius"/>
    </source>
</evidence>
<feature type="transmembrane region" description="Helical" evidence="1">
    <location>
        <begin position="105"/>
        <end position="126"/>
    </location>
</feature>
<accession>M2QR91</accession>
<keyword evidence="1" id="KW-0812">Transmembrane</keyword>
<keyword evidence="3" id="KW-1185">Reference proteome</keyword>
<evidence type="ECO:0000313" key="3">
    <source>
        <dbReference type="Proteomes" id="UP000016930"/>
    </source>
</evidence>
<reference evidence="2 3" key="1">
    <citation type="journal article" date="2012" name="Proc. Natl. Acad. Sci. U.S.A.">
        <title>Comparative genomics of Ceriporiopsis subvermispora and Phanerochaete chrysosporium provide insight into selective ligninolysis.</title>
        <authorList>
            <person name="Fernandez-Fueyo E."/>
            <person name="Ruiz-Duenas F.J."/>
            <person name="Ferreira P."/>
            <person name="Floudas D."/>
            <person name="Hibbett D.S."/>
            <person name="Canessa P."/>
            <person name="Larrondo L.F."/>
            <person name="James T.Y."/>
            <person name="Seelenfreund D."/>
            <person name="Lobos S."/>
            <person name="Polanco R."/>
            <person name="Tello M."/>
            <person name="Honda Y."/>
            <person name="Watanabe T."/>
            <person name="Watanabe T."/>
            <person name="Ryu J.S."/>
            <person name="Kubicek C.P."/>
            <person name="Schmoll M."/>
            <person name="Gaskell J."/>
            <person name="Hammel K.E."/>
            <person name="St John F.J."/>
            <person name="Vanden Wymelenberg A."/>
            <person name="Sabat G."/>
            <person name="Splinter BonDurant S."/>
            <person name="Syed K."/>
            <person name="Yadav J.S."/>
            <person name="Doddapaneni H."/>
            <person name="Subramanian V."/>
            <person name="Lavin J.L."/>
            <person name="Oguiza J.A."/>
            <person name="Perez G."/>
            <person name="Pisabarro A.G."/>
            <person name="Ramirez L."/>
            <person name="Santoyo F."/>
            <person name="Master E."/>
            <person name="Coutinho P.M."/>
            <person name="Henrissat B."/>
            <person name="Lombard V."/>
            <person name="Magnuson J.K."/>
            <person name="Kuees U."/>
            <person name="Hori C."/>
            <person name="Igarashi K."/>
            <person name="Samejima M."/>
            <person name="Held B.W."/>
            <person name="Barry K.W."/>
            <person name="LaButti K.M."/>
            <person name="Lapidus A."/>
            <person name="Lindquist E.A."/>
            <person name="Lucas S.M."/>
            <person name="Riley R."/>
            <person name="Salamov A.A."/>
            <person name="Hoffmeister D."/>
            <person name="Schwenk D."/>
            <person name="Hadar Y."/>
            <person name="Yarden O."/>
            <person name="de Vries R.P."/>
            <person name="Wiebenga A."/>
            <person name="Stenlid J."/>
            <person name="Eastwood D."/>
            <person name="Grigoriev I.V."/>
            <person name="Berka R.M."/>
            <person name="Blanchette R.A."/>
            <person name="Kersten P."/>
            <person name="Martinez A.T."/>
            <person name="Vicuna R."/>
            <person name="Cullen D."/>
        </authorList>
    </citation>
    <scope>NUCLEOTIDE SEQUENCE [LARGE SCALE GENOMIC DNA]</scope>
    <source>
        <strain evidence="2 3">B</strain>
    </source>
</reference>
<sequence>MNAYSFFATYWYEVTFIPGYGEACNSGSNSSPSAIIKYAKTVATRVCVIAADLVVLLITWRRTYSIKRDSPQPGVSAVLLRDGTAYFLALLSLNLLNIVGNVTNFFSLASSFFIPLSSIIITRFFLNLRQSAYSTQGSADSGASQFSFICADDSQLPTPRSDVKLSNFVGPMGEILDHRSVESIRLIDTELEWEFDMEEYGSAV</sequence>
<dbReference type="EMBL" id="KB445802">
    <property type="protein sequence ID" value="EMD34705.1"/>
    <property type="molecule type" value="Genomic_DNA"/>
</dbReference>
<keyword evidence="1" id="KW-1133">Transmembrane helix</keyword>
<feature type="transmembrane region" description="Helical" evidence="1">
    <location>
        <begin position="79"/>
        <end position="99"/>
    </location>
</feature>
<organism evidence="2 3">
    <name type="scientific">Ceriporiopsis subvermispora (strain B)</name>
    <name type="common">White-rot fungus</name>
    <name type="synonym">Gelatoporia subvermispora</name>
    <dbReference type="NCBI Taxonomy" id="914234"/>
    <lineage>
        <taxon>Eukaryota</taxon>
        <taxon>Fungi</taxon>
        <taxon>Dikarya</taxon>
        <taxon>Basidiomycota</taxon>
        <taxon>Agaricomycotina</taxon>
        <taxon>Agaricomycetes</taxon>
        <taxon>Polyporales</taxon>
        <taxon>Gelatoporiaceae</taxon>
        <taxon>Gelatoporia</taxon>
    </lineage>
</organism>